<evidence type="ECO:0008006" key="4">
    <source>
        <dbReference type="Google" id="ProtNLM"/>
    </source>
</evidence>
<accession>A0ABS3KWL0</accession>
<gene>
    <name evidence="2" type="ORF">IAI61_22810</name>
</gene>
<evidence type="ECO:0000256" key="1">
    <source>
        <dbReference type="SAM" id="MobiDB-lite"/>
    </source>
</evidence>
<keyword evidence="3" id="KW-1185">Reference proteome</keyword>
<dbReference type="Proteomes" id="UP001518989">
    <property type="component" value="Unassembled WGS sequence"/>
</dbReference>
<reference evidence="2 3" key="1">
    <citation type="submission" date="2020-09" db="EMBL/GenBank/DDBJ databases">
        <title>Roseomonas.</title>
        <authorList>
            <person name="Zhu W."/>
        </authorList>
    </citation>
    <scope>NUCLEOTIDE SEQUENCE [LARGE SCALE GENOMIC DNA]</scope>
    <source>
        <strain evidence="2 3">573</strain>
    </source>
</reference>
<feature type="region of interest" description="Disordered" evidence="1">
    <location>
        <begin position="1"/>
        <end position="39"/>
    </location>
</feature>
<organism evidence="2 3">
    <name type="scientific">Roseomonas haemaphysalidis</name>
    <dbReference type="NCBI Taxonomy" id="2768162"/>
    <lineage>
        <taxon>Bacteria</taxon>
        <taxon>Pseudomonadati</taxon>
        <taxon>Pseudomonadota</taxon>
        <taxon>Alphaproteobacteria</taxon>
        <taxon>Acetobacterales</taxon>
        <taxon>Roseomonadaceae</taxon>
        <taxon>Roseomonas</taxon>
    </lineage>
</organism>
<evidence type="ECO:0000313" key="2">
    <source>
        <dbReference type="EMBL" id="MBO1081862.1"/>
    </source>
</evidence>
<feature type="compositionally biased region" description="Polar residues" evidence="1">
    <location>
        <begin position="29"/>
        <end position="39"/>
    </location>
</feature>
<protein>
    <recommendedName>
        <fullName evidence="4">Lipoprotein</fullName>
    </recommendedName>
</protein>
<evidence type="ECO:0000313" key="3">
    <source>
        <dbReference type="Proteomes" id="UP001518989"/>
    </source>
</evidence>
<proteinExistence type="predicted"/>
<dbReference type="EMBL" id="JACTNG010000024">
    <property type="protein sequence ID" value="MBO1081862.1"/>
    <property type="molecule type" value="Genomic_DNA"/>
</dbReference>
<comment type="caution">
    <text evidence="2">The sequence shown here is derived from an EMBL/GenBank/DDBJ whole genome shotgun (WGS) entry which is preliminary data.</text>
</comment>
<name>A0ABS3KWL0_9PROT</name>
<sequence length="39" mass="3917">MTACSTDVGARPLTAGGRHSFMSDCMAGRTSSATAPSAR</sequence>